<dbReference type="GO" id="GO:0016747">
    <property type="term" value="F:acyltransferase activity, transferring groups other than amino-acyl groups"/>
    <property type="evidence" value="ECO:0007669"/>
    <property type="project" value="InterPro"/>
</dbReference>
<dbReference type="AlphaFoldDB" id="A0A941HWJ1"/>
<dbReference type="EMBL" id="JAGSGD010000001">
    <property type="protein sequence ID" value="MBR7620959.1"/>
    <property type="molecule type" value="Genomic_DNA"/>
</dbReference>
<dbReference type="RefSeq" id="WP_215341715.1">
    <property type="nucleotide sequence ID" value="NZ_JAGSGD010000001.1"/>
</dbReference>
<sequence length="170" mass="18869">MSVFETERLILRPRGPEHLEACVAINTDPEVMRYLGPVWPAAQQRAHLTRQFTRAWPPGLGYWAIFRKTAPGEMLGWGLLVPLEGTDEIQLGYRLKRSAWGDGIATEAGRRLVAYGLETVGLSGLAAWTHPQNTGSKGVLTKLGFLPDGQYEDDGQLQDLYRLTPAARQP</sequence>
<protein>
    <submittedName>
        <fullName evidence="2">GNAT family N-acetyltransferase</fullName>
    </submittedName>
</protein>
<reference evidence="2" key="2">
    <citation type="submission" date="2021-04" db="EMBL/GenBank/DDBJ databases">
        <title>Draft genome assembly of strain Phenylobacterium sp. 20VBR1 using MiniION and Illumina platforms.</title>
        <authorList>
            <person name="Thomas F.A."/>
            <person name="Krishnan K.P."/>
            <person name="Sinha R.K."/>
        </authorList>
    </citation>
    <scope>NUCLEOTIDE SEQUENCE</scope>
    <source>
        <strain evidence="2">20VBR1</strain>
    </source>
</reference>
<dbReference type="PANTHER" id="PTHR43792">
    <property type="entry name" value="GNAT FAMILY, PUTATIVE (AFU_ORTHOLOGUE AFUA_3G00765)-RELATED-RELATED"/>
    <property type="match status" value="1"/>
</dbReference>
<evidence type="ECO:0000313" key="4">
    <source>
        <dbReference type="Proteomes" id="UP000622580"/>
    </source>
</evidence>
<gene>
    <name evidence="2" type="ORF">JKL49_16310</name>
    <name evidence="3" type="ORF">JKL49_22995</name>
</gene>
<evidence type="ECO:0000259" key="1">
    <source>
        <dbReference type="PROSITE" id="PS51186"/>
    </source>
</evidence>
<reference evidence="3" key="1">
    <citation type="submission" date="2021-01" db="EMBL/GenBank/DDBJ databases">
        <title>Genome sequence of Phenylobacterium sp. 20VBR1 isolated from a valley glaceir, Ny-Alesund, Svalbard.</title>
        <authorList>
            <person name="Thomas F.A."/>
            <person name="Krishnan K.P."/>
            <person name="Sinha R.K."/>
        </authorList>
    </citation>
    <scope>NUCLEOTIDE SEQUENCE</scope>
    <source>
        <strain evidence="3">20VBR1</strain>
    </source>
</reference>
<organism evidence="2 4">
    <name type="scientific">Phenylobacterium glaciei</name>
    <dbReference type="NCBI Taxonomy" id="2803784"/>
    <lineage>
        <taxon>Bacteria</taxon>
        <taxon>Pseudomonadati</taxon>
        <taxon>Pseudomonadota</taxon>
        <taxon>Alphaproteobacteria</taxon>
        <taxon>Caulobacterales</taxon>
        <taxon>Caulobacteraceae</taxon>
        <taxon>Phenylobacterium</taxon>
    </lineage>
</organism>
<keyword evidence="4" id="KW-1185">Reference proteome</keyword>
<dbReference type="InterPro" id="IPR000182">
    <property type="entry name" value="GNAT_dom"/>
</dbReference>
<dbReference type="InterPro" id="IPR051531">
    <property type="entry name" value="N-acetyltransferase"/>
</dbReference>
<dbReference type="EMBL" id="CP068570">
    <property type="protein sequence ID" value="QQZ49694.1"/>
    <property type="molecule type" value="Genomic_DNA"/>
</dbReference>
<accession>A0A941HWJ1</accession>
<dbReference type="Proteomes" id="UP000622580">
    <property type="component" value="Unassembled WGS sequence"/>
</dbReference>
<proteinExistence type="predicted"/>
<name>A0A941HWJ1_9CAUL</name>
<evidence type="ECO:0000313" key="2">
    <source>
        <dbReference type="EMBL" id="MBR7620959.1"/>
    </source>
</evidence>
<feature type="domain" description="N-acetyltransferase" evidence="1">
    <location>
        <begin position="9"/>
        <end position="167"/>
    </location>
</feature>
<dbReference type="PANTHER" id="PTHR43792:SF1">
    <property type="entry name" value="N-ACETYLTRANSFERASE DOMAIN-CONTAINING PROTEIN"/>
    <property type="match status" value="1"/>
</dbReference>
<dbReference type="SUPFAM" id="SSF55729">
    <property type="entry name" value="Acyl-CoA N-acyltransferases (Nat)"/>
    <property type="match status" value="1"/>
</dbReference>
<evidence type="ECO:0000313" key="3">
    <source>
        <dbReference type="EMBL" id="QQZ49694.1"/>
    </source>
</evidence>
<dbReference type="Pfam" id="PF13302">
    <property type="entry name" value="Acetyltransf_3"/>
    <property type="match status" value="1"/>
</dbReference>
<dbReference type="PROSITE" id="PS51186">
    <property type="entry name" value="GNAT"/>
    <property type="match status" value="1"/>
</dbReference>
<dbReference type="InterPro" id="IPR016181">
    <property type="entry name" value="Acyl_CoA_acyltransferase"/>
</dbReference>
<dbReference type="Gene3D" id="3.40.630.30">
    <property type="match status" value="1"/>
</dbReference>